<evidence type="ECO:0000313" key="2">
    <source>
        <dbReference type="Proteomes" id="UP000092444"/>
    </source>
</evidence>
<dbReference type="EMBL" id="CCAG010002284">
    <property type="status" value="NOT_ANNOTATED_CDS"/>
    <property type="molecule type" value="Genomic_DNA"/>
</dbReference>
<proteinExistence type="predicted"/>
<dbReference type="EnsemblMetazoa" id="GMOY011199-RA">
    <property type="protein sequence ID" value="GMOY011199-PA"/>
    <property type="gene ID" value="GMOY011199"/>
</dbReference>
<name>A0A1B0GD23_GLOMM</name>
<dbReference type="Proteomes" id="UP000092444">
    <property type="component" value="Unassembled WGS sequence"/>
</dbReference>
<evidence type="ECO:0000313" key="1">
    <source>
        <dbReference type="EnsemblMetazoa" id="GMOY011199-PA"/>
    </source>
</evidence>
<protein>
    <submittedName>
        <fullName evidence="1">Uncharacterized protein</fullName>
    </submittedName>
</protein>
<accession>A0A1B0GD23</accession>
<keyword evidence="2" id="KW-1185">Reference proteome</keyword>
<organism evidence="1 2">
    <name type="scientific">Glossina morsitans morsitans</name>
    <name type="common">Savannah tsetse fly</name>
    <dbReference type="NCBI Taxonomy" id="37546"/>
    <lineage>
        <taxon>Eukaryota</taxon>
        <taxon>Metazoa</taxon>
        <taxon>Ecdysozoa</taxon>
        <taxon>Arthropoda</taxon>
        <taxon>Hexapoda</taxon>
        <taxon>Insecta</taxon>
        <taxon>Pterygota</taxon>
        <taxon>Neoptera</taxon>
        <taxon>Endopterygota</taxon>
        <taxon>Diptera</taxon>
        <taxon>Brachycera</taxon>
        <taxon>Muscomorpha</taxon>
        <taxon>Hippoboscoidea</taxon>
        <taxon>Glossinidae</taxon>
        <taxon>Glossina</taxon>
    </lineage>
</organism>
<reference evidence="1" key="1">
    <citation type="submission" date="2020-05" db="UniProtKB">
        <authorList>
            <consortium name="EnsemblMetazoa"/>
        </authorList>
    </citation>
    <scope>IDENTIFICATION</scope>
    <source>
        <strain evidence="1">Yale</strain>
    </source>
</reference>
<sequence length="75" mass="8916">MSLKYDIRVKVLFHPPWVADKGGKYNLCYAHICRMLVDSKSVHLKRYKLLHLTIDMWRKRSRSLTNNLNDALQTN</sequence>
<dbReference type="AlphaFoldDB" id="A0A1B0GD23"/>
<dbReference type="VEuPathDB" id="VectorBase:GMOY011199"/>